<dbReference type="Proteomes" id="UP000294513">
    <property type="component" value="Unassembled WGS sequence"/>
</dbReference>
<comment type="caution">
    <text evidence="1">The sequence shown here is derived from an EMBL/GenBank/DDBJ whole genome shotgun (WGS) entry which is preliminary data.</text>
</comment>
<dbReference type="Pfam" id="PF13561">
    <property type="entry name" value="adh_short_C2"/>
    <property type="match status" value="1"/>
</dbReference>
<dbReference type="EMBL" id="SMKU01000235">
    <property type="protein sequence ID" value="TDD74548.1"/>
    <property type="molecule type" value="Genomic_DNA"/>
</dbReference>
<dbReference type="InterPro" id="IPR002347">
    <property type="entry name" value="SDR_fam"/>
</dbReference>
<sequence length="38" mass="3604">MGRFGRPGEVAAGLVFLASPGASYVTGAVLGVDGGAPV</sequence>
<dbReference type="OrthoDB" id="4350228at2"/>
<evidence type="ECO:0000313" key="2">
    <source>
        <dbReference type="Proteomes" id="UP000294513"/>
    </source>
</evidence>
<dbReference type="AlphaFoldDB" id="A0A4R5ANK8"/>
<evidence type="ECO:0000313" key="1">
    <source>
        <dbReference type="EMBL" id="TDD74548.1"/>
    </source>
</evidence>
<protein>
    <submittedName>
        <fullName evidence="1">SDR family oxidoreductase</fullName>
    </submittedName>
</protein>
<dbReference type="SUPFAM" id="SSF51735">
    <property type="entry name" value="NAD(P)-binding Rossmann-fold domains"/>
    <property type="match status" value="1"/>
</dbReference>
<keyword evidence="2" id="KW-1185">Reference proteome</keyword>
<accession>A0A4R5ANK8</accession>
<dbReference type="RefSeq" id="WP_131900101.1">
    <property type="nucleotide sequence ID" value="NZ_SMKU01000235.1"/>
</dbReference>
<name>A0A4R5ANK8_9ACTN</name>
<proteinExistence type="predicted"/>
<dbReference type="Gene3D" id="3.40.50.720">
    <property type="entry name" value="NAD(P)-binding Rossmann-like Domain"/>
    <property type="match status" value="1"/>
</dbReference>
<reference evidence="1 2" key="1">
    <citation type="submission" date="2019-03" db="EMBL/GenBank/DDBJ databases">
        <title>Draft genome sequences of novel Actinobacteria.</title>
        <authorList>
            <person name="Sahin N."/>
            <person name="Ay H."/>
            <person name="Saygin H."/>
        </authorList>
    </citation>
    <scope>NUCLEOTIDE SEQUENCE [LARGE SCALE GENOMIC DNA]</scope>
    <source>
        <strain evidence="1 2">H3C3</strain>
    </source>
</reference>
<dbReference type="InterPro" id="IPR036291">
    <property type="entry name" value="NAD(P)-bd_dom_sf"/>
</dbReference>
<organism evidence="1 2">
    <name type="scientific">Actinomadura rubrisoli</name>
    <dbReference type="NCBI Taxonomy" id="2530368"/>
    <lineage>
        <taxon>Bacteria</taxon>
        <taxon>Bacillati</taxon>
        <taxon>Actinomycetota</taxon>
        <taxon>Actinomycetes</taxon>
        <taxon>Streptosporangiales</taxon>
        <taxon>Thermomonosporaceae</taxon>
        <taxon>Actinomadura</taxon>
    </lineage>
</organism>
<gene>
    <name evidence="1" type="ORF">E1298_32485</name>
</gene>